<dbReference type="eggNOG" id="KOG0383">
    <property type="taxonomic scope" value="Eukaryota"/>
</dbReference>
<dbReference type="GO" id="GO:0004386">
    <property type="term" value="F:helicase activity"/>
    <property type="evidence" value="ECO:0007669"/>
    <property type="project" value="UniProtKB-KW"/>
</dbReference>
<dbReference type="GO" id="GO:0005634">
    <property type="term" value="C:nucleus"/>
    <property type="evidence" value="ECO:0007669"/>
    <property type="project" value="UniProtKB-SubCell"/>
</dbReference>
<keyword evidence="13" id="KW-0067">ATP-binding</keyword>
<dbReference type="InterPro" id="IPR042163">
    <property type="entry name" value="PHF12"/>
</dbReference>
<dbReference type="Gene3D" id="3.30.730.10">
    <property type="entry name" value="AP2/ERF domain"/>
    <property type="match status" value="1"/>
</dbReference>
<dbReference type="EMBL" id="FN648375">
    <property type="protein sequence ID" value="CBJ48429.1"/>
    <property type="molecule type" value="Genomic_DNA"/>
</dbReference>
<dbReference type="GO" id="GO:0008270">
    <property type="term" value="F:zinc ion binding"/>
    <property type="evidence" value="ECO:0007669"/>
    <property type="project" value="UniProtKB-KW"/>
</dbReference>
<dbReference type="InterPro" id="IPR019787">
    <property type="entry name" value="Znf_PHD-finger"/>
</dbReference>
<evidence type="ECO:0000256" key="10">
    <source>
        <dbReference type="SAM" id="MobiDB-lite"/>
    </source>
</evidence>
<evidence type="ECO:0000259" key="11">
    <source>
        <dbReference type="PROSITE" id="PS50016"/>
    </source>
</evidence>
<keyword evidence="3 9" id="KW-0863">Zinc-finger</keyword>
<dbReference type="InterPro" id="IPR016177">
    <property type="entry name" value="DNA-bd_dom_sf"/>
</dbReference>
<name>D7FQ97_ECTSI</name>
<keyword evidence="7" id="KW-0804">Transcription</keyword>
<gene>
    <name evidence="13" type="ORF">Esi_0002_0237</name>
</gene>
<keyword evidence="5" id="KW-0805">Transcription regulation</keyword>
<comment type="subcellular location">
    <subcellularLocation>
        <location evidence="1">Nucleus</location>
    </subcellularLocation>
</comment>
<evidence type="ECO:0000313" key="13">
    <source>
        <dbReference type="EMBL" id="CBJ48429.1"/>
    </source>
</evidence>
<dbReference type="PANTHER" id="PTHR46309:SF1">
    <property type="entry name" value="PHD FINGER PROTEIN 12"/>
    <property type="match status" value="1"/>
</dbReference>
<dbReference type="AlphaFoldDB" id="D7FQ97"/>
<evidence type="ECO:0000313" key="14">
    <source>
        <dbReference type="Proteomes" id="UP000002630"/>
    </source>
</evidence>
<dbReference type="PROSITE" id="PS01359">
    <property type="entry name" value="ZF_PHD_1"/>
    <property type="match status" value="1"/>
</dbReference>
<dbReference type="Gene3D" id="3.30.40.10">
    <property type="entry name" value="Zinc/RING finger domain, C3HC4 (zinc finger)"/>
    <property type="match status" value="1"/>
</dbReference>
<keyword evidence="14" id="KW-1185">Reference proteome</keyword>
<evidence type="ECO:0000256" key="9">
    <source>
        <dbReference type="PROSITE-ProRule" id="PRU00146"/>
    </source>
</evidence>
<dbReference type="GO" id="GO:0003714">
    <property type="term" value="F:transcription corepressor activity"/>
    <property type="evidence" value="ECO:0007669"/>
    <property type="project" value="InterPro"/>
</dbReference>
<dbReference type="Pfam" id="PF00628">
    <property type="entry name" value="PHD"/>
    <property type="match status" value="1"/>
</dbReference>
<dbReference type="SUPFAM" id="SSF54171">
    <property type="entry name" value="DNA-binding domain"/>
    <property type="match status" value="1"/>
</dbReference>
<dbReference type="InterPro" id="IPR036955">
    <property type="entry name" value="AP2/ERF_dom_sf"/>
</dbReference>
<dbReference type="InterPro" id="IPR011011">
    <property type="entry name" value="Znf_FYVE_PHD"/>
</dbReference>
<evidence type="ECO:0000256" key="5">
    <source>
        <dbReference type="ARBA" id="ARBA00023015"/>
    </source>
</evidence>
<dbReference type="GO" id="GO:0003677">
    <property type="term" value="F:DNA binding"/>
    <property type="evidence" value="ECO:0007669"/>
    <property type="project" value="UniProtKB-KW"/>
</dbReference>
<dbReference type="InterPro" id="IPR013083">
    <property type="entry name" value="Znf_RING/FYVE/PHD"/>
</dbReference>
<organism evidence="13 14">
    <name type="scientific">Ectocarpus siliculosus</name>
    <name type="common">Brown alga</name>
    <name type="synonym">Conferva siliculosa</name>
    <dbReference type="NCBI Taxonomy" id="2880"/>
    <lineage>
        <taxon>Eukaryota</taxon>
        <taxon>Sar</taxon>
        <taxon>Stramenopiles</taxon>
        <taxon>Ochrophyta</taxon>
        <taxon>PX clade</taxon>
        <taxon>Phaeophyceae</taxon>
        <taxon>Ectocarpales</taxon>
        <taxon>Ectocarpaceae</taxon>
        <taxon>Ectocarpus</taxon>
    </lineage>
</organism>
<dbReference type="InterPro" id="IPR019786">
    <property type="entry name" value="Zinc_finger_PHD-type_CS"/>
</dbReference>
<dbReference type="PROSITE" id="PS51032">
    <property type="entry name" value="AP2_ERF"/>
    <property type="match status" value="1"/>
</dbReference>
<dbReference type="SUPFAM" id="SSF57903">
    <property type="entry name" value="FYVE/PHD zinc finger"/>
    <property type="match status" value="1"/>
</dbReference>
<dbReference type="PANTHER" id="PTHR46309">
    <property type="entry name" value="PHD FINGER PROTEIN 12"/>
    <property type="match status" value="1"/>
</dbReference>
<proteinExistence type="predicted"/>
<keyword evidence="6" id="KW-0238">DNA-binding</keyword>
<keyword evidence="13" id="KW-0547">Nucleotide-binding</keyword>
<dbReference type="GO" id="GO:0003700">
    <property type="term" value="F:DNA-binding transcription factor activity"/>
    <property type="evidence" value="ECO:0007669"/>
    <property type="project" value="InterPro"/>
</dbReference>
<dbReference type="STRING" id="2880.D7FQ97"/>
<keyword evidence="13" id="KW-0378">Hydrolase</keyword>
<keyword evidence="4" id="KW-0862">Zinc</keyword>
<dbReference type="GO" id="GO:0006357">
    <property type="term" value="P:regulation of transcription by RNA polymerase II"/>
    <property type="evidence" value="ECO:0007669"/>
    <property type="project" value="TreeGrafter"/>
</dbReference>
<evidence type="ECO:0000256" key="6">
    <source>
        <dbReference type="ARBA" id="ARBA00023125"/>
    </source>
</evidence>
<evidence type="ECO:0000256" key="1">
    <source>
        <dbReference type="ARBA" id="ARBA00004123"/>
    </source>
</evidence>
<evidence type="ECO:0000256" key="7">
    <source>
        <dbReference type="ARBA" id="ARBA00023163"/>
    </source>
</evidence>
<evidence type="ECO:0000256" key="4">
    <source>
        <dbReference type="ARBA" id="ARBA00022833"/>
    </source>
</evidence>
<feature type="compositionally biased region" description="Gly residues" evidence="10">
    <location>
        <begin position="36"/>
        <end position="53"/>
    </location>
</feature>
<feature type="region of interest" description="Disordered" evidence="10">
    <location>
        <begin position="140"/>
        <end position="166"/>
    </location>
</feature>
<dbReference type="InterPro" id="IPR001471">
    <property type="entry name" value="AP2/ERF_dom"/>
</dbReference>
<sequence>MDVAASQPPSHHGTAAPTRSSPPKPTTGGAESPRGARGGASGVNGGSGSGSGNASGVSRKRVRVRDEKLGEFAVLLAPYEGDHNDICEICDKGGDLLCCDFCNLVYHLCCVTPKLTELPDEDLWMCPACTAEVTSRQIAKRRRLEDGGRSTSPGPGGSGRHHGQERVRGYQGVKAENDAFRAFVLYKNQTMDIGLFPTAQAAARAYDRKALSLFGDAAVCNFPADEQVEVEGVATDGTTVKGVVRSFHQWRAEMQWGNKKRHLGFFERRELPLR</sequence>
<evidence type="ECO:0000256" key="3">
    <source>
        <dbReference type="ARBA" id="ARBA00022771"/>
    </source>
</evidence>
<feature type="domain" description="PHD-type" evidence="11">
    <location>
        <begin position="84"/>
        <end position="132"/>
    </location>
</feature>
<accession>D7FQ97</accession>
<keyword evidence="2" id="KW-0479">Metal-binding</keyword>
<keyword evidence="13" id="KW-0347">Helicase</keyword>
<evidence type="ECO:0000259" key="12">
    <source>
        <dbReference type="PROSITE" id="PS51032"/>
    </source>
</evidence>
<evidence type="ECO:0000256" key="8">
    <source>
        <dbReference type="ARBA" id="ARBA00023242"/>
    </source>
</evidence>
<feature type="region of interest" description="Disordered" evidence="10">
    <location>
        <begin position="1"/>
        <end position="62"/>
    </location>
</feature>
<keyword evidence="8" id="KW-0539">Nucleus</keyword>
<dbReference type="Proteomes" id="UP000002630">
    <property type="component" value="Linkage Group LG02"/>
</dbReference>
<dbReference type="InterPro" id="IPR001965">
    <property type="entry name" value="Znf_PHD"/>
</dbReference>
<dbReference type="SMART" id="SM00249">
    <property type="entry name" value="PHD"/>
    <property type="match status" value="1"/>
</dbReference>
<reference evidence="13 14" key="1">
    <citation type="journal article" date="2010" name="Nature">
        <title>The Ectocarpus genome and the independent evolution of multicellularity in brown algae.</title>
        <authorList>
            <person name="Cock J.M."/>
            <person name="Sterck L."/>
            <person name="Rouze P."/>
            <person name="Scornet D."/>
            <person name="Allen A.E."/>
            <person name="Amoutzias G."/>
            <person name="Anthouard V."/>
            <person name="Artiguenave F."/>
            <person name="Aury J.M."/>
            <person name="Badger J.H."/>
            <person name="Beszteri B."/>
            <person name="Billiau K."/>
            <person name="Bonnet E."/>
            <person name="Bothwell J.H."/>
            <person name="Bowler C."/>
            <person name="Boyen C."/>
            <person name="Brownlee C."/>
            <person name="Carrano C.J."/>
            <person name="Charrier B."/>
            <person name="Cho G.Y."/>
            <person name="Coelho S.M."/>
            <person name="Collen J."/>
            <person name="Corre E."/>
            <person name="Da Silva C."/>
            <person name="Delage L."/>
            <person name="Delaroque N."/>
            <person name="Dittami S.M."/>
            <person name="Doulbeau S."/>
            <person name="Elias M."/>
            <person name="Farnham G."/>
            <person name="Gachon C.M."/>
            <person name="Gschloessl B."/>
            <person name="Heesch S."/>
            <person name="Jabbari K."/>
            <person name="Jubin C."/>
            <person name="Kawai H."/>
            <person name="Kimura K."/>
            <person name="Kloareg B."/>
            <person name="Kupper F.C."/>
            <person name="Lang D."/>
            <person name="Le Bail A."/>
            <person name="Leblanc C."/>
            <person name="Lerouge P."/>
            <person name="Lohr M."/>
            <person name="Lopez P.J."/>
            <person name="Martens C."/>
            <person name="Maumus F."/>
            <person name="Michel G."/>
            <person name="Miranda-Saavedra D."/>
            <person name="Morales J."/>
            <person name="Moreau H."/>
            <person name="Motomura T."/>
            <person name="Nagasato C."/>
            <person name="Napoli C.A."/>
            <person name="Nelson D.R."/>
            <person name="Nyvall-Collen P."/>
            <person name="Peters A.F."/>
            <person name="Pommier C."/>
            <person name="Potin P."/>
            <person name="Poulain J."/>
            <person name="Quesneville H."/>
            <person name="Read B."/>
            <person name="Rensing S.A."/>
            <person name="Ritter A."/>
            <person name="Rousvoal S."/>
            <person name="Samanta M."/>
            <person name="Samson G."/>
            <person name="Schroeder D.C."/>
            <person name="Segurens B."/>
            <person name="Strittmatter M."/>
            <person name="Tonon T."/>
            <person name="Tregear J.W."/>
            <person name="Valentin K."/>
            <person name="von Dassow P."/>
            <person name="Yamagishi T."/>
            <person name="Van de Peer Y."/>
            <person name="Wincker P."/>
        </authorList>
    </citation>
    <scope>NUCLEOTIDE SEQUENCE [LARGE SCALE GENOMIC DNA]</scope>
    <source>
        <strain evidence="14">Ec32 / CCAP1310/4</strain>
    </source>
</reference>
<protein>
    <submittedName>
        <fullName evidence="13">Chromodomain helicase-DNA-binding protein, putative</fullName>
    </submittedName>
</protein>
<dbReference type="PROSITE" id="PS50016">
    <property type="entry name" value="ZF_PHD_2"/>
    <property type="match status" value="1"/>
</dbReference>
<dbReference type="EMBL" id="FN649727">
    <property type="protein sequence ID" value="CBJ48429.1"/>
    <property type="molecule type" value="Genomic_DNA"/>
</dbReference>
<dbReference type="OrthoDB" id="336088at2759"/>
<feature type="domain" description="AP2/ERF" evidence="12">
    <location>
        <begin position="166"/>
        <end position="223"/>
    </location>
</feature>
<dbReference type="InParanoid" id="D7FQ97"/>
<evidence type="ECO:0000256" key="2">
    <source>
        <dbReference type="ARBA" id="ARBA00022723"/>
    </source>
</evidence>